<keyword evidence="1" id="KW-0812">Transmembrane</keyword>
<accession>A0AAI9DC16</accession>
<dbReference type="AlphaFoldDB" id="A0AAI9DC16"/>
<feature type="transmembrane region" description="Helical" evidence="1">
    <location>
        <begin position="12"/>
        <end position="33"/>
    </location>
</feature>
<organism evidence="2">
    <name type="scientific">Providencia stuartii</name>
    <dbReference type="NCBI Taxonomy" id="588"/>
    <lineage>
        <taxon>Bacteria</taxon>
        <taxon>Pseudomonadati</taxon>
        <taxon>Pseudomonadota</taxon>
        <taxon>Gammaproteobacteria</taxon>
        <taxon>Enterobacterales</taxon>
        <taxon>Morganellaceae</taxon>
        <taxon>Providencia</taxon>
    </lineage>
</organism>
<gene>
    <name evidence="1" type="primary">acrZ</name>
    <name evidence="2" type="ORF">RG298_001857</name>
</gene>
<comment type="caution">
    <text evidence="2">The sequence shown here is derived from an EMBL/GenBank/DDBJ whole genome shotgun (WGS) entry which is preliminary data.</text>
</comment>
<dbReference type="InterPro" id="IPR019702">
    <property type="entry name" value="AcrZ"/>
</dbReference>
<comment type="function">
    <text evidence="1">AcrA-AcrB-AcrZ-TolC is a drug efflux protein complex with a broad substrate specificity. This protein binds to AcrB and is required for efflux of some but not all substrates, suggesting it may influence the specificity of drug export.</text>
</comment>
<keyword evidence="1" id="KW-0472">Membrane</keyword>
<keyword evidence="1" id="KW-0046">Antibiotic resistance</keyword>
<dbReference type="InterPro" id="IPR053730">
    <property type="entry name" value="MEP_Accessory_AcrZ"/>
</dbReference>
<dbReference type="GO" id="GO:1990961">
    <property type="term" value="P:xenobiotic detoxification by transmembrane export across the plasma membrane"/>
    <property type="evidence" value="ECO:0007669"/>
    <property type="project" value="InterPro"/>
</dbReference>
<reference evidence="2" key="1">
    <citation type="submission" date="2024-02" db="EMBL/GenBank/DDBJ databases">
        <authorList>
            <consortium name="Clinical and Environmental Microbiology Branch: Whole genome sequencing antimicrobial resistance pathogens in the healthcare setting"/>
        </authorList>
    </citation>
    <scope>NUCLEOTIDE SEQUENCE</scope>
    <source>
        <strain evidence="2">2021GO-0154</strain>
    </source>
</reference>
<dbReference type="Pfam" id="PF10766">
    <property type="entry name" value="AcrZ"/>
    <property type="match status" value="1"/>
</dbReference>
<evidence type="ECO:0000256" key="1">
    <source>
        <dbReference type="HAMAP-Rule" id="MF_01484"/>
    </source>
</evidence>
<keyword evidence="1" id="KW-0813">Transport</keyword>
<comment type="subunit">
    <text evidence="1">Part of the AcrA-AcrB-AcrZ-TolC efflux pump, interacts directly with AcrB.</text>
</comment>
<dbReference type="EMBL" id="ABMABF030000005">
    <property type="protein sequence ID" value="EMJ5134145.1"/>
    <property type="molecule type" value="Genomic_DNA"/>
</dbReference>
<dbReference type="RefSeq" id="WP_081335825.1">
    <property type="nucleotide sequence ID" value="NZ_CANMXG010000002.1"/>
</dbReference>
<dbReference type="HAMAP" id="MF_01484">
    <property type="entry name" value="AcrZ"/>
    <property type="match status" value="1"/>
</dbReference>
<comment type="similarity">
    <text evidence="1">Belongs to the AcrZ family.</text>
</comment>
<comment type="subcellular location">
    <subcellularLocation>
        <location evidence="1">Cell membrane</location>
        <topology evidence="1">Single-pass membrane protein</topology>
    </subcellularLocation>
</comment>
<keyword evidence="1" id="KW-1003">Cell membrane</keyword>
<sequence>MFDILKSMGFALLMVPVVMFLIMGLIYGLGAFFNLLSKAHVPHHHTENNK</sequence>
<name>A0AAI9DC16_PROST</name>
<proteinExistence type="inferred from homology"/>
<dbReference type="GO" id="GO:0005886">
    <property type="term" value="C:plasma membrane"/>
    <property type="evidence" value="ECO:0007669"/>
    <property type="project" value="UniProtKB-SubCell"/>
</dbReference>
<keyword evidence="1" id="KW-1133">Transmembrane helix</keyword>
<dbReference type="GeneID" id="92280030"/>
<evidence type="ECO:0000313" key="2">
    <source>
        <dbReference type="EMBL" id="EMJ5134145.1"/>
    </source>
</evidence>
<dbReference type="GO" id="GO:0042910">
    <property type="term" value="F:xenobiotic transmembrane transporter activity"/>
    <property type="evidence" value="ECO:0007669"/>
    <property type="project" value="UniProtKB-UniRule"/>
</dbReference>
<protein>
    <recommendedName>
        <fullName evidence="1">Multidrug efflux pump accessory protein AcrZ</fullName>
    </recommendedName>
    <alternativeName>
        <fullName evidence="1">AcrAB-TolC multidrug efflux pump accessory protein AcrZ</fullName>
    </alternativeName>
    <alternativeName>
        <fullName evidence="1">Acridine resistance protein Z</fullName>
    </alternativeName>
</protein>
<dbReference type="GO" id="GO:0046677">
    <property type="term" value="P:response to antibiotic"/>
    <property type="evidence" value="ECO:0007669"/>
    <property type="project" value="UniProtKB-KW"/>
</dbReference>
<dbReference type="Gene3D" id="6.10.250.2480">
    <property type="match status" value="1"/>
</dbReference>